<reference evidence="1" key="1">
    <citation type="submission" date="2021-11" db="EMBL/GenBank/DDBJ databases">
        <authorList>
            <person name="Qingchun L."/>
            <person name="Dong Z."/>
            <person name="Zongwei Q."/>
            <person name="Jia Z."/>
            <person name="Duotao L."/>
        </authorList>
    </citation>
    <scope>NUCLEOTIDE SEQUENCE</scope>
    <source>
        <strain evidence="1">WLY-B-L2</strain>
    </source>
</reference>
<proteinExistence type="predicted"/>
<dbReference type="EMBL" id="JAJJPB010000053">
    <property type="protein sequence ID" value="MCC9296817.1"/>
    <property type="molecule type" value="Genomic_DNA"/>
</dbReference>
<accession>A0ABS8NAH6</accession>
<keyword evidence="2" id="KW-1185">Reference proteome</keyword>
<sequence>MINELKNLFLAGIGSAAYTYEKAVKLIEEMVEKGKITVDEGKQLSEELKKTVIAKKEDIKPINKNDLLSILKDMNLASKEDISSINERLIALENKIKEMTKA</sequence>
<dbReference type="RefSeq" id="WP_150358952.1">
    <property type="nucleotide sequence ID" value="NZ_JAJJPB010000053.1"/>
</dbReference>
<protein>
    <recommendedName>
        <fullName evidence="3">Polyhydroxyalkanoate synthesis regulator phasin</fullName>
    </recommendedName>
</protein>
<evidence type="ECO:0000313" key="1">
    <source>
        <dbReference type="EMBL" id="MCC9296817.1"/>
    </source>
</evidence>
<dbReference type="PANTHER" id="PTHR38664:SF1">
    <property type="entry name" value="SLR0058 PROTEIN"/>
    <property type="match status" value="1"/>
</dbReference>
<evidence type="ECO:0008006" key="3">
    <source>
        <dbReference type="Google" id="ProtNLM"/>
    </source>
</evidence>
<name>A0ABS8NAH6_9CLOT</name>
<dbReference type="PANTHER" id="PTHR38664">
    <property type="entry name" value="SLR0058 PROTEIN"/>
    <property type="match status" value="1"/>
</dbReference>
<comment type="caution">
    <text evidence="1">The sequence shown here is derived from an EMBL/GenBank/DDBJ whole genome shotgun (WGS) entry which is preliminary data.</text>
</comment>
<gene>
    <name evidence="1" type="ORF">LN736_18465</name>
</gene>
<organism evidence="1 2">
    <name type="scientific">Clostridium aromativorans</name>
    <dbReference type="NCBI Taxonomy" id="2836848"/>
    <lineage>
        <taxon>Bacteria</taxon>
        <taxon>Bacillati</taxon>
        <taxon>Bacillota</taxon>
        <taxon>Clostridia</taxon>
        <taxon>Eubacteriales</taxon>
        <taxon>Clostridiaceae</taxon>
        <taxon>Clostridium</taxon>
    </lineage>
</organism>
<dbReference type="InterPro" id="IPR008769">
    <property type="entry name" value="PhaF_PhaI"/>
</dbReference>
<dbReference type="Proteomes" id="UP001165422">
    <property type="component" value="Unassembled WGS sequence"/>
</dbReference>
<evidence type="ECO:0000313" key="2">
    <source>
        <dbReference type="Proteomes" id="UP001165422"/>
    </source>
</evidence>